<dbReference type="PANTHER" id="PTHR45926">
    <property type="entry name" value="OSJNBA0053K19.4 PROTEIN"/>
    <property type="match status" value="1"/>
</dbReference>
<dbReference type="PROSITE" id="PS51525">
    <property type="entry name" value="NET"/>
    <property type="match status" value="1"/>
</dbReference>
<evidence type="ECO:0000256" key="1">
    <source>
        <dbReference type="ARBA" id="ARBA00023015"/>
    </source>
</evidence>
<protein>
    <recommendedName>
        <fullName evidence="4">NET domain-containing protein</fullName>
    </recommendedName>
</protein>
<proteinExistence type="predicted"/>
<dbReference type="Proteomes" id="UP001408789">
    <property type="component" value="Unassembled WGS sequence"/>
</dbReference>
<evidence type="ECO:0000313" key="6">
    <source>
        <dbReference type="Proteomes" id="UP001408789"/>
    </source>
</evidence>
<dbReference type="InterPro" id="IPR038336">
    <property type="entry name" value="NET_sf"/>
</dbReference>
<evidence type="ECO:0000256" key="3">
    <source>
        <dbReference type="SAM" id="MobiDB-lite"/>
    </source>
</evidence>
<dbReference type="EMBL" id="JBCNJP010000027">
    <property type="protein sequence ID" value="KAK9052381.1"/>
    <property type="molecule type" value="Genomic_DNA"/>
</dbReference>
<feature type="domain" description="NET" evidence="4">
    <location>
        <begin position="279"/>
        <end position="359"/>
    </location>
</feature>
<evidence type="ECO:0000259" key="4">
    <source>
        <dbReference type="PROSITE" id="PS51525"/>
    </source>
</evidence>
<dbReference type="AlphaFoldDB" id="A0AAP0GK62"/>
<keyword evidence="2" id="KW-0804">Transcription</keyword>
<reference evidence="5 6" key="1">
    <citation type="submission" date="2024-04" db="EMBL/GenBank/DDBJ databases">
        <title>The reference genome of an endangered Asteraceae, Deinandra increscens subsp. villosa, native to the Central Coast of California.</title>
        <authorList>
            <person name="Guilliams M."/>
            <person name="Hasenstab-Lehman K."/>
            <person name="Meyer R."/>
            <person name="Mcevoy S."/>
        </authorList>
    </citation>
    <scope>NUCLEOTIDE SEQUENCE [LARGE SCALE GENOMIC DNA]</scope>
    <source>
        <tissue evidence="5">Leaf</tissue>
    </source>
</reference>
<dbReference type="Pfam" id="PF17035">
    <property type="entry name" value="BET"/>
    <property type="match status" value="1"/>
</dbReference>
<keyword evidence="1" id="KW-0805">Transcription regulation</keyword>
<keyword evidence="6" id="KW-1185">Reference proteome</keyword>
<gene>
    <name evidence="5" type="ORF">SSX86_029010</name>
</gene>
<evidence type="ECO:0000313" key="5">
    <source>
        <dbReference type="EMBL" id="KAK9052381.1"/>
    </source>
</evidence>
<sequence length="359" mass="40223">MSEISKDANTSTEMDTGMDLFRYYIHGIRALISIDDFSPSSVTNSRLVDVENGSFRNNELGKEGSGGNEKNRPVLFSNAAGNGLSGHRKERLVAMLRQSVVALSGEVDQMLDPVFTILRLRSHLSSKKNYASYPDANGKVESVERAQKRLKVDEPLNVSSASCILTGEGSLSERKGVVEVEPGKRKSLIRCNNTECGNYAWKSNNEEIKSLCGDCSKQGMNESFLGSSSRDDKENGEVNDALEVLLLNRGSKVEEKVKKHSAELSAMLERMKDKLEELLDIVVSSCRAMTQAEKHELRRLIQNLHPQNMDRIVKILQRGKPPEKHSRDDITVELQNEDNSTLWRIYFHVKAVENARKLL</sequence>
<accession>A0AAP0GK62</accession>
<dbReference type="InterPro" id="IPR027353">
    <property type="entry name" value="NET_dom"/>
</dbReference>
<organism evidence="5 6">
    <name type="scientific">Deinandra increscens subsp. villosa</name>
    <dbReference type="NCBI Taxonomy" id="3103831"/>
    <lineage>
        <taxon>Eukaryota</taxon>
        <taxon>Viridiplantae</taxon>
        <taxon>Streptophyta</taxon>
        <taxon>Embryophyta</taxon>
        <taxon>Tracheophyta</taxon>
        <taxon>Spermatophyta</taxon>
        <taxon>Magnoliopsida</taxon>
        <taxon>eudicotyledons</taxon>
        <taxon>Gunneridae</taxon>
        <taxon>Pentapetalae</taxon>
        <taxon>asterids</taxon>
        <taxon>campanulids</taxon>
        <taxon>Asterales</taxon>
        <taxon>Asteraceae</taxon>
        <taxon>Asteroideae</taxon>
        <taxon>Heliantheae alliance</taxon>
        <taxon>Madieae</taxon>
        <taxon>Madiinae</taxon>
        <taxon>Deinandra</taxon>
    </lineage>
</organism>
<evidence type="ECO:0000256" key="2">
    <source>
        <dbReference type="ARBA" id="ARBA00023163"/>
    </source>
</evidence>
<name>A0AAP0GK62_9ASTR</name>
<comment type="caution">
    <text evidence="5">The sequence shown here is derived from an EMBL/GenBank/DDBJ whole genome shotgun (WGS) entry which is preliminary data.</text>
</comment>
<feature type="region of interest" description="Disordered" evidence="3">
    <location>
        <begin position="55"/>
        <end position="82"/>
    </location>
</feature>
<dbReference type="Gene3D" id="1.20.1270.220">
    <property type="match status" value="1"/>
</dbReference>